<feature type="transmembrane region" description="Helical" evidence="1">
    <location>
        <begin position="57"/>
        <end position="80"/>
    </location>
</feature>
<sequence>MAVRKERGIPESLTGVLQGAVRDFPDAGKPVKTQHVSMKELTRRDEMSLAAAALRGAPWAGAAISGGAVAATSLVMGWILPGSPDLSWALCVGITMFTLVASIGSISQPQRGDHVTRQARVWSLRHPWRFALYPGLGAAVLMYPIQLIVDGEGLFGGAWDAFWGGVFVFLITGVLALAMRSRARSAIRP</sequence>
<evidence type="ECO:0000313" key="2">
    <source>
        <dbReference type="EMBL" id="GII58764.1"/>
    </source>
</evidence>
<name>A0A8J3Y0W0_9ACTN</name>
<keyword evidence="1" id="KW-0812">Transmembrane</keyword>
<proteinExistence type="predicted"/>
<protein>
    <submittedName>
        <fullName evidence="2">Uncharacterized protein</fullName>
    </submittedName>
</protein>
<keyword evidence="1" id="KW-0472">Membrane</keyword>
<gene>
    <name evidence="2" type="ORF">Pth03_71530</name>
</gene>
<keyword evidence="3" id="KW-1185">Reference proteome</keyword>
<comment type="caution">
    <text evidence="2">The sequence shown here is derived from an EMBL/GenBank/DDBJ whole genome shotgun (WGS) entry which is preliminary data.</text>
</comment>
<dbReference type="AlphaFoldDB" id="A0A8J3Y0W0"/>
<organism evidence="2 3">
    <name type="scientific">Planotetraspora thailandica</name>
    <dbReference type="NCBI Taxonomy" id="487172"/>
    <lineage>
        <taxon>Bacteria</taxon>
        <taxon>Bacillati</taxon>
        <taxon>Actinomycetota</taxon>
        <taxon>Actinomycetes</taxon>
        <taxon>Streptosporangiales</taxon>
        <taxon>Streptosporangiaceae</taxon>
        <taxon>Planotetraspora</taxon>
    </lineage>
</organism>
<feature type="transmembrane region" description="Helical" evidence="1">
    <location>
        <begin position="86"/>
        <end position="107"/>
    </location>
</feature>
<feature type="transmembrane region" description="Helical" evidence="1">
    <location>
        <begin position="161"/>
        <end position="179"/>
    </location>
</feature>
<evidence type="ECO:0000256" key="1">
    <source>
        <dbReference type="SAM" id="Phobius"/>
    </source>
</evidence>
<dbReference type="EMBL" id="BOOR01000070">
    <property type="protein sequence ID" value="GII58764.1"/>
    <property type="molecule type" value="Genomic_DNA"/>
</dbReference>
<keyword evidence="1" id="KW-1133">Transmembrane helix</keyword>
<dbReference type="Proteomes" id="UP000605992">
    <property type="component" value="Unassembled WGS sequence"/>
</dbReference>
<accession>A0A8J3Y0W0</accession>
<reference evidence="2" key="1">
    <citation type="submission" date="2021-01" db="EMBL/GenBank/DDBJ databases">
        <title>Whole genome shotgun sequence of Planotetraspora thailandica NBRC 104271.</title>
        <authorList>
            <person name="Komaki H."/>
            <person name="Tamura T."/>
        </authorList>
    </citation>
    <scope>NUCLEOTIDE SEQUENCE</scope>
    <source>
        <strain evidence="2">NBRC 104271</strain>
    </source>
</reference>
<evidence type="ECO:0000313" key="3">
    <source>
        <dbReference type="Proteomes" id="UP000605992"/>
    </source>
</evidence>
<feature type="transmembrane region" description="Helical" evidence="1">
    <location>
        <begin position="128"/>
        <end position="149"/>
    </location>
</feature>